<gene>
    <name evidence="2" type="ORF">AAFF_G00427900</name>
</gene>
<dbReference type="PANTHER" id="PTHR47331:SF1">
    <property type="entry name" value="GAG-LIKE PROTEIN"/>
    <property type="match status" value="1"/>
</dbReference>
<evidence type="ECO:0000259" key="1">
    <source>
        <dbReference type="PROSITE" id="PS50835"/>
    </source>
</evidence>
<proteinExistence type="predicted"/>
<sequence>MPPNGRMVAWDTCAQKTPGARGGGLPDSPVQWLPSASSRFRGWSCAALTGAQLANLLIRELTLEVSRVVMWTDSTTVLAWIQSDSCRFKVFVGTRIAEIQELTDSQAWRYVETPENPADDLTRGKTLQDLIGENRWTQGPPFLWLPPDQWPTHPIAEGEDVAEELRRPTTCLMATVTTNHPYRMPSSSAASVNW</sequence>
<name>A0AAD7R3J9_9TELE</name>
<evidence type="ECO:0000313" key="2">
    <source>
        <dbReference type="EMBL" id="KAJ8361750.1"/>
    </source>
</evidence>
<dbReference type="AlphaFoldDB" id="A0AAD7R3J9"/>
<comment type="caution">
    <text evidence="2">The sequence shown here is derived from an EMBL/GenBank/DDBJ whole genome shotgun (WGS) entry which is preliminary data.</text>
</comment>
<dbReference type="EMBL" id="JAINUG010000903">
    <property type="protein sequence ID" value="KAJ8361750.1"/>
    <property type="molecule type" value="Genomic_DNA"/>
</dbReference>
<organism evidence="2 3">
    <name type="scientific">Aldrovandia affinis</name>
    <dbReference type="NCBI Taxonomy" id="143900"/>
    <lineage>
        <taxon>Eukaryota</taxon>
        <taxon>Metazoa</taxon>
        <taxon>Chordata</taxon>
        <taxon>Craniata</taxon>
        <taxon>Vertebrata</taxon>
        <taxon>Euteleostomi</taxon>
        <taxon>Actinopterygii</taxon>
        <taxon>Neopterygii</taxon>
        <taxon>Teleostei</taxon>
        <taxon>Notacanthiformes</taxon>
        <taxon>Halosauridae</taxon>
        <taxon>Aldrovandia</taxon>
    </lineage>
</organism>
<evidence type="ECO:0000313" key="3">
    <source>
        <dbReference type="Proteomes" id="UP001221898"/>
    </source>
</evidence>
<protein>
    <recommendedName>
        <fullName evidence="1">Ig-like domain-containing protein</fullName>
    </recommendedName>
</protein>
<feature type="domain" description="Ig-like" evidence="1">
    <location>
        <begin position="140"/>
        <end position="194"/>
    </location>
</feature>
<dbReference type="Proteomes" id="UP001221898">
    <property type="component" value="Unassembled WGS sequence"/>
</dbReference>
<dbReference type="InterPro" id="IPR007110">
    <property type="entry name" value="Ig-like_dom"/>
</dbReference>
<dbReference type="PANTHER" id="PTHR47331">
    <property type="entry name" value="PHD-TYPE DOMAIN-CONTAINING PROTEIN"/>
    <property type="match status" value="1"/>
</dbReference>
<keyword evidence="3" id="KW-1185">Reference proteome</keyword>
<accession>A0AAD7R3J9</accession>
<reference evidence="2" key="1">
    <citation type="journal article" date="2023" name="Science">
        <title>Genome structures resolve the early diversification of teleost fishes.</title>
        <authorList>
            <person name="Parey E."/>
            <person name="Louis A."/>
            <person name="Montfort J."/>
            <person name="Bouchez O."/>
            <person name="Roques C."/>
            <person name="Iampietro C."/>
            <person name="Lluch J."/>
            <person name="Castinel A."/>
            <person name="Donnadieu C."/>
            <person name="Desvignes T."/>
            <person name="Floi Bucao C."/>
            <person name="Jouanno E."/>
            <person name="Wen M."/>
            <person name="Mejri S."/>
            <person name="Dirks R."/>
            <person name="Jansen H."/>
            <person name="Henkel C."/>
            <person name="Chen W.J."/>
            <person name="Zahm M."/>
            <person name="Cabau C."/>
            <person name="Klopp C."/>
            <person name="Thompson A.W."/>
            <person name="Robinson-Rechavi M."/>
            <person name="Braasch I."/>
            <person name="Lecointre G."/>
            <person name="Bobe J."/>
            <person name="Postlethwait J.H."/>
            <person name="Berthelot C."/>
            <person name="Roest Crollius H."/>
            <person name="Guiguen Y."/>
        </authorList>
    </citation>
    <scope>NUCLEOTIDE SEQUENCE</scope>
    <source>
        <strain evidence="2">NC1722</strain>
    </source>
</reference>
<dbReference type="PROSITE" id="PS50835">
    <property type="entry name" value="IG_LIKE"/>
    <property type="match status" value="1"/>
</dbReference>